<organism evidence="2 3">
    <name type="scientific">Helicobacter ibis</name>
    <dbReference type="NCBI Taxonomy" id="2962633"/>
    <lineage>
        <taxon>Bacteria</taxon>
        <taxon>Pseudomonadati</taxon>
        <taxon>Campylobacterota</taxon>
        <taxon>Epsilonproteobacteria</taxon>
        <taxon>Campylobacterales</taxon>
        <taxon>Helicobacteraceae</taxon>
        <taxon>Helicobacter</taxon>
    </lineage>
</organism>
<gene>
    <name evidence="2" type="ORF">PF021_01495</name>
</gene>
<keyword evidence="1" id="KW-0472">Membrane</keyword>
<evidence type="ECO:0000256" key="1">
    <source>
        <dbReference type="SAM" id="Phobius"/>
    </source>
</evidence>
<accession>A0ABT4VCB7</accession>
<keyword evidence="1" id="KW-1133">Transmembrane helix</keyword>
<feature type="transmembrane region" description="Helical" evidence="1">
    <location>
        <begin position="118"/>
        <end position="135"/>
    </location>
</feature>
<protein>
    <submittedName>
        <fullName evidence="2">Uncharacterized protein</fullName>
    </submittedName>
</protein>
<keyword evidence="1" id="KW-0812">Transmembrane</keyword>
<sequence length="346" mass="40509">MLKKCETIYLYPKGEDTQSLFVIMQELQRQNIVSMNIKFVDDSFCETSLQSLKEEILKNGKLWIVHQDSKLYERLSNNADILNIPYHNGIEELESLMLILLNNIEINKIYENKRDDEFLALTYLAYFVLHFFISLKKDSVFYCSFLNIVEKINNHYAKKFPHFKNSIGITRTTFGNNKHLGNIAEILESKGVDTIYIYGEEEFYLKEKELFGDKCIFIPIFNSYFGCFLSVFRFVVTCLMPHNTPNIGSKYIYVPHAIIDPIASLFQRNRPLDAFFFKRRVGINGYRIISTKSNYKIFEKEVRNLGYEHELICGGYPSLDINLKEYKNYLSTHNLCGGGQYFGLRK</sequence>
<dbReference type="EMBL" id="JAQHXR010000001">
    <property type="protein sequence ID" value="MDA3968345.1"/>
    <property type="molecule type" value="Genomic_DNA"/>
</dbReference>
<name>A0ABT4VCB7_9HELI</name>
<reference evidence="2 3" key="1">
    <citation type="submission" date="2023-01" db="EMBL/GenBank/DDBJ databases">
        <title>Description of Helicobacter ibis sp. nov. isolated from faecal droppings of black-faced ibis (Theristicus melanopis).</title>
        <authorList>
            <person name="Lopez-Cantillo M."/>
            <person name="Vidal-Veuthey B."/>
            <person name="Mella A."/>
            <person name="De La Haba R."/>
            <person name="Collado L."/>
        </authorList>
    </citation>
    <scope>NUCLEOTIDE SEQUENCE [LARGE SCALE GENOMIC DNA]</scope>
    <source>
        <strain evidence="2 3">A82</strain>
    </source>
</reference>
<evidence type="ECO:0000313" key="3">
    <source>
        <dbReference type="Proteomes" id="UP001210261"/>
    </source>
</evidence>
<dbReference type="RefSeq" id="WP_271020637.1">
    <property type="nucleotide sequence ID" value="NZ_JAQHXR010000001.1"/>
</dbReference>
<keyword evidence="3" id="KW-1185">Reference proteome</keyword>
<proteinExistence type="predicted"/>
<comment type="caution">
    <text evidence="2">The sequence shown here is derived from an EMBL/GenBank/DDBJ whole genome shotgun (WGS) entry which is preliminary data.</text>
</comment>
<dbReference type="Proteomes" id="UP001210261">
    <property type="component" value="Unassembled WGS sequence"/>
</dbReference>
<evidence type="ECO:0000313" key="2">
    <source>
        <dbReference type="EMBL" id="MDA3968345.1"/>
    </source>
</evidence>